<accession>A0A0C2ZEX6</accession>
<keyword evidence="2" id="KW-1185">Reference proteome</keyword>
<organism evidence="1 2">
    <name type="scientific">Scleroderma citrinum Foug A</name>
    <dbReference type="NCBI Taxonomy" id="1036808"/>
    <lineage>
        <taxon>Eukaryota</taxon>
        <taxon>Fungi</taxon>
        <taxon>Dikarya</taxon>
        <taxon>Basidiomycota</taxon>
        <taxon>Agaricomycotina</taxon>
        <taxon>Agaricomycetes</taxon>
        <taxon>Agaricomycetidae</taxon>
        <taxon>Boletales</taxon>
        <taxon>Sclerodermatineae</taxon>
        <taxon>Sclerodermataceae</taxon>
        <taxon>Scleroderma</taxon>
    </lineage>
</organism>
<reference evidence="1 2" key="1">
    <citation type="submission" date="2014-04" db="EMBL/GenBank/DDBJ databases">
        <authorList>
            <consortium name="DOE Joint Genome Institute"/>
            <person name="Kuo A."/>
            <person name="Kohler A."/>
            <person name="Nagy L.G."/>
            <person name="Floudas D."/>
            <person name="Copeland A."/>
            <person name="Barry K.W."/>
            <person name="Cichocki N."/>
            <person name="Veneault-Fourrey C."/>
            <person name="LaButti K."/>
            <person name="Lindquist E.A."/>
            <person name="Lipzen A."/>
            <person name="Lundell T."/>
            <person name="Morin E."/>
            <person name="Murat C."/>
            <person name="Sun H."/>
            <person name="Tunlid A."/>
            <person name="Henrissat B."/>
            <person name="Grigoriev I.V."/>
            <person name="Hibbett D.S."/>
            <person name="Martin F."/>
            <person name="Nordberg H.P."/>
            <person name="Cantor M.N."/>
            <person name="Hua S.X."/>
        </authorList>
    </citation>
    <scope>NUCLEOTIDE SEQUENCE [LARGE SCALE GENOMIC DNA]</scope>
    <source>
        <strain evidence="1 2">Foug A</strain>
    </source>
</reference>
<dbReference type="EMBL" id="KN822064">
    <property type="protein sequence ID" value="KIM60283.1"/>
    <property type="molecule type" value="Genomic_DNA"/>
</dbReference>
<evidence type="ECO:0000313" key="1">
    <source>
        <dbReference type="EMBL" id="KIM60283.1"/>
    </source>
</evidence>
<proteinExistence type="predicted"/>
<sequence length="83" mass="8931">MRLLLTNNSSENLDTLANQTIIHLAGYSSPANLDLTGNGEVLNRVMTCGTSTLDPVVLGTGAYIALDYLRPDSESVAYKLIFI</sequence>
<reference evidence="2" key="2">
    <citation type="submission" date="2015-01" db="EMBL/GenBank/DDBJ databases">
        <title>Evolutionary Origins and Diversification of the Mycorrhizal Mutualists.</title>
        <authorList>
            <consortium name="DOE Joint Genome Institute"/>
            <consortium name="Mycorrhizal Genomics Consortium"/>
            <person name="Kohler A."/>
            <person name="Kuo A."/>
            <person name="Nagy L.G."/>
            <person name="Floudas D."/>
            <person name="Copeland A."/>
            <person name="Barry K.W."/>
            <person name="Cichocki N."/>
            <person name="Veneault-Fourrey C."/>
            <person name="LaButti K."/>
            <person name="Lindquist E.A."/>
            <person name="Lipzen A."/>
            <person name="Lundell T."/>
            <person name="Morin E."/>
            <person name="Murat C."/>
            <person name="Riley R."/>
            <person name="Ohm R."/>
            <person name="Sun H."/>
            <person name="Tunlid A."/>
            <person name="Henrissat B."/>
            <person name="Grigoriev I.V."/>
            <person name="Hibbett D.S."/>
            <person name="Martin F."/>
        </authorList>
    </citation>
    <scope>NUCLEOTIDE SEQUENCE [LARGE SCALE GENOMIC DNA]</scope>
    <source>
        <strain evidence="2">Foug A</strain>
    </source>
</reference>
<evidence type="ECO:0000313" key="2">
    <source>
        <dbReference type="Proteomes" id="UP000053989"/>
    </source>
</evidence>
<gene>
    <name evidence="1" type="ORF">SCLCIDRAFT_1217070</name>
</gene>
<dbReference type="AlphaFoldDB" id="A0A0C2ZEX6"/>
<dbReference type="InParanoid" id="A0A0C2ZEX6"/>
<name>A0A0C2ZEX6_9AGAM</name>
<dbReference type="HOGENOM" id="CLU_2543946_0_0_1"/>
<dbReference type="Proteomes" id="UP000053989">
    <property type="component" value="Unassembled WGS sequence"/>
</dbReference>
<protein>
    <submittedName>
        <fullName evidence="1">Uncharacterized protein</fullName>
    </submittedName>
</protein>